<feature type="region of interest" description="Disordered" evidence="1">
    <location>
        <begin position="1"/>
        <end position="22"/>
    </location>
</feature>
<dbReference type="InterPro" id="IPR009737">
    <property type="entry name" value="Aim32/Apd1-like"/>
</dbReference>
<dbReference type="PANTHER" id="PTHR31902:SF10">
    <property type="entry name" value="SUCRASE_FERREDOXIN-LIKE FAMILY PROTEIN"/>
    <property type="match status" value="1"/>
</dbReference>
<sequence>MRGIQQNQQRPKRSNERTSISPIPQVVRFYANPLKGKEMRVGHPTRSISSITQIHLLLHFPKSLSTNPPKTSRRSRFLSHPAPPSYSCFTMAGESESFSTTVVEDNTKYGFERAEMFQSSLAGTVDPYDRHVFLCYQSHESWPSRVEDSDSDPLPKLLASALKARKNDISVKTRLTICEGGDDVKLSDGDVLIFPEMTIYRGLKESDVDSFVEDVLVNGKPWVSGVQEELTGSYVFVCAHNNRDRRCGVCGPILIEKFKEEIGSKDLKNQIFVAACSHIGGHKYAGNVITFSANPDGKIAGNWYGYVTPSDVLELLEKQIEKGEVIDRIWRGQMGAIVKEAEQVEEPKQANVIINEKQPEEAITEENTESVGSCCQGVNGFSCCRAENVEKKPVKCELGGLSGWMEKFEQRQVLTTVAVVGALATVAVAYGFYRRAR</sequence>
<dbReference type="FunFam" id="3.40.30.10:FF:000213">
    <property type="entry name" value="APD1p protein"/>
    <property type="match status" value="1"/>
</dbReference>
<dbReference type="Pfam" id="PF06999">
    <property type="entry name" value="Suc_Fer-like"/>
    <property type="match status" value="1"/>
</dbReference>
<evidence type="ECO:0000313" key="3">
    <source>
        <dbReference type="EMBL" id="GFP99751.1"/>
    </source>
</evidence>
<gene>
    <name evidence="3" type="ORF">PHJA_002119200</name>
</gene>
<reference evidence="3" key="1">
    <citation type="submission" date="2020-07" db="EMBL/GenBank/DDBJ databases">
        <title>Ethylene signaling mediates host invasion by parasitic plants.</title>
        <authorList>
            <person name="Yoshida S."/>
        </authorList>
    </citation>
    <scope>NUCLEOTIDE SEQUENCE</scope>
    <source>
        <strain evidence="3">Okayama</strain>
    </source>
</reference>
<keyword evidence="4" id="KW-1185">Reference proteome</keyword>
<proteinExistence type="predicted"/>
<accession>A0A830D070</accession>
<dbReference type="EMBL" id="BMAC01000586">
    <property type="protein sequence ID" value="GFP99751.1"/>
    <property type="molecule type" value="Genomic_DNA"/>
</dbReference>
<keyword evidence="2" id="KW-0472">Membrane</keyword>
<name>A0A830D070_9LAMI</name>
<evidence type="ECO:0000256" key="2">
    <source>
        <dbReference type="SAM" id="Phobius"/>
    </source>
</evidence>
<keyword evidence="2" id="KW-0812">Transmembrane</keyword>
<keyword evidence="2" id="KW-1133">Transmembrane helix</keyword>
<protein>
    <submittedName>
        <fullName evidence="3">Altered inheritance of mitochondria protein 32</fullName>
    </submittedName>
</protein>
<dbReference type="AlphaFoldDB" id="A0A830D070"/>
<comment type="caution">
    <text evidence="3">The sequence shown here is derived from an EMBL/GenBank/DDBJ whole genome shotgun (WGS) entry which is preliminary data.</text>
</comment>
<evidence type="ECO:0000256" key="1">
    <source>
        <dbReference type="SAM" id="MobiDB-lite"/>
    </source>
</evidence>
<dbReference type="SUPFAM" id="SSF52833">
    <property type="entry name" value="Thioredoxin-like"/>
    <property type="match status" value="1"/>
</dbReference>
<dbReference type="Proteomes" id="UP000653305">
    <property type="component" value="Unassembled WGS sequence"/>
</dbReference>
<dbReference type="Gene3D" id="3.40.30.10">
    <property type="entry name" value="Glutaredoxin"/>
    <property type="match status" value="2"/>
</dbReference>
<dbReference type="OrthoDB" id="10253744at2759"/>
<dbReference type="InterPro" id="IPR036249">
    <property type="entry name" value="Thioredoxin-like_sf"/>
</dbReference>
<dbReference type="CDD" id="cd03062">
    <property type="entry name" value="TRX_Fd_Sucrase"/>
    <property type="match status" value="1"/>
</dbReference>
<organism evidence="3 4">
    <name type="scientific">Phtheirospermum japonicum</name>
    <dbReference type="NCBI Taxonomy" id="374723"/>
    <lineage>
        <taxon>Eukaryota</taxon>
        <taxon>Viridiplantae</taxon>
        <taxon>Streptophyta</taxon>
        <taxon>Embryophyta</taxon>
        <taxon>Tracheophyta</taxon>
        <taxon>Spermatophyta</taxon>
        <taxon>Magnoliopsida</taxon>
        <taxon>eudicotyledons</taxon>
        <taxon>Gunneridae</taxon>
        <taxon>Pentapetalae</taxon>
        <taxon>asterids</taxon>
        <taxon>lamiids</taxon>
        <taxon>Lamiales</taxon>
        <taxon>Orobanchaceae</taxon>
        <taxon>Orobanchaceae incertae sedis</taxon>
        <taxon>Phtheirospermum</taxon>
    </lineage>
</organism>
<feature type="transmembrane region" description="Helical" evidence="2">
    <location>
        <begin position="413"/>
        <end position="433"/>
    </location>
</feature>
<evidence type="ECO:0000313" key="4">
    <source>
        <dbReference type="Proteomes" id="UP000653305"/>
    </source>
</evidence>
<dbReference type="PANTHER" id="PTHR31902">
    <property type="entry name" value="ACTIN PATCHES DISTAL PROTEIN 1"/>
    <property type="match status" value="1"/>
</dbReference>